<dbReference type="PANTHER" id="PTHR30203">
    <property type="entry name" value="OUTER MEMBRANE CATION EFFLUX PROTEIN"/>
    <property type="match status" value="1"/>
</dbReference>
<name>A0A2W5T145_9BACT</name>
<sequence>MTRCLLLLSCCAGLVGCATSNRDRAWIGREFLERTGAGGCPQSPGTSPAVALEDGLDEGEVVATALCRNPALRAELTRIDAALATLDEARRPANPQLSLMAPFGPITAVATLLVPLESLWQMPRRTEVAAREADAAGEAVLMRALDVVRDARLLHIELGLAFDRATVRAELAQVAADVARLAAVRVKVGDISPLEERVLSADARTSADALDLAETEKVMAQARLVATLALDDAGVPAQPRFSSPPAQTLPLTSLIGVARAARPDARSAALAISAATARAGWERSRIVNLGALVETQWSQPAGPALRLGGRLDLPIFNQNQGGTGRADAEVERVVAQHELVARTVVMEVTVALARLEQATRSRRRFEVEVLPALEDALAQARHGFETGDQPYLVVLDVLRRVGEARLRRAELLAEQRRALCELERALGARLQSATDVASRVGAEQGDR</sequence>
<dbReference type="PROSITE" id="PS51257">
    <property type="entry name" value="PROKAR_LIPOPROTEIN"/>
    <property type="match status" value="1"/>
</dbReference>
<organism evidence="2 3">
    <name type="scientific">Archangium gephyra</name>
    <dbReference type="NCBI Taxonomy" id="48"/>
    <lineage>
        <taxon>Bacteria</taxon>
        <taxon>Pseudomonadati</taxon>
        <taxon>Myxococcota</taxon>
        <taxon>Myxococcia</taxon>
        <taxon>Myxococcales</taxon>
        <taxon>Cystobacterineae</taxon>
        <taxon>Archangiaceae</taxon>
        <taxon>Archangium</taxon>
    </lineage>
</organism>
<comment type="caution">
    <text evidence="2">The sequence shown here is derived from an EMBL/GenBank/DDBJ whole genome shotgun (WGS) entry which is preliminary data.</text>
</comment>
<dbReference type="AlphaFoldDB" id="A0A2W5T145"/>
<dbReference type="EMBL" id="QFQP01000043">
    <property type="protein sequence ID" value="PZR05636.1"/>
    <property type="molecule type" value="Genomic_DNA"/>
</dbReference>
<proteinExistence type="inferred from homology"/>
<dbReference type="SUPFAM" id="SSF56954">
    <property type="entry name" value="Outer membrane efflux proteins (OEP)"/>
    <property type="match status" value="1"/>
</dbReference>
<reference evidence="2 3" key="1">
    <citation type="submission" date="2017-08" db="EMBL/GenBank/DDBJ databases">
        <title>Infants hospitalized years apart are colonized by the same room-sourced microbial strains.</title>
        <authorList>
            <person name="Brooks B."/>
            <person name="Olm M.R."/>
            <person name="Firek B.A."/>
            <person name="Baker R."/>
            <person name="Thomas B.C."/>
            <person name="Morowitz M.J."/>
            <person name="Banfield J.F."/>
        </authorList>
    </citation>
    <scope>NUCLEOTIDE SEQUENCE [LARGE SCALE GENOMIC DNA]</scope>
    <source>
        <strain evidence="2">S2_003_000_R2_14</strain>
    </source>
</reference>
<evidence type="ECO:0000313" key="2">
    <source>
        <dbReference type="EMBL" id="PZR05636.1"/>
    </source>
</evidence>
<evidence type="ECO:0000313" key="3">
    <source>
        <dbReference type="Proteomes" id="UP000249061"/>
    </source>
</evidence>
<dbReference type="InterPro" id="IPR003423">
    <property type="entry name" value="OMP_efflux"/>
</dbReference>
<protein>
    <recommendedName>
        <fullName evidence="4">TolC family protein</fullName>
    </recommendedName>
</protein>
<gene>
    <name evidence="2" type="ORF">DI536_31805</name>
</gene>
<evidence type="ECO:0008006" key="4">
    <source>
        <dbReference type="Google" id="ProtNLM"/>
    </source>
</evidence>
<comment type="similarity">
    <text evidence="1">Belongs to the outer membrane factor (OMF) (TC 1.B.17) family.</text>
</comment>
<evidence type="ECO:0000256" key="1">
    <source>
        <dbReference type="ARBA" id="ARBA00007613"/>
    </source>
</evidence>
<dbReference type="GO" id="GO:0015562">
    <property type="term" value="F:efflux transmembrane transporter activity"/>
    <property type="evidence" value="ECO:0007669"/>
    <property type="project" value="InterPro"/>
</dbReference>
<dbReference type="Proteomes" id="UP000249061">
    <property type="component" value="Unassembled WGS sequence"/>
</dbReference>
<accession>A0A2W5T145</accession>
<dbReference type="PANTHER" id="PTHR30203:SF24">
    <property type="entry name" value="BLR4935 PROTEIN"/>
    <property type="match status" value="1"/>
</dbReference>
<dbReference type="Gene3D" id="1.20.1600.10">
    <property type="entry name" value="Outer membrane efflux proteins (OEP)"/>
    <property type="match status" value="1"/>
</dbReference>
<dbReference type="InterPro" id="IPR010131">
    <property type="entry name" value="MdtP/NodT-like"/>
</dbReference>
<dbReference type="Pfam" id="PF02321">
    <property type="entry name" value="OEP"/>
    <property type="match status" value="1"/>
</dbReference>